<name>A0ABQ1TL73_9BACT</name>
<dbReference type="InterPro" id="IPR000792">
    <property type="entry name" value="Tscrpt_reg_LuxR_C"/>
</dbReference>
<dbReference type="Proteomes" id="UP000632273">
    <property type="component" value="Unassembled WGS sequence"/>
</dbReference>
<reference evidence="9" key="1">
    <citation type="journal article" date="2019" name="Int. J. Syst. Evol. Microbiol.">
        <title>The Global Catalogue of Microorganisms (GCM) 10K type strain sequencing project: providing services to taxonomists for standard genome sequencing and annotation.</title>
        <authorList>
            <consortium name="The Broad Institute Genomics Platform"/>
            <consortium name="The Broad Institute Genome Sequencing Center for Infectious Disease"/>
            <person name="Wu L."/>
            <person name="Ma J."/>
        </authorList>
    </citation>
    <scope>NUCLEOTIDE SEQUENCE [LARGE SCALE GENOMIC DNA]</scope>
    <source>
        <strain evidence="9">CGMCC 1.15197</strain>
    </source>
</reference>
<evidence type="ECO:0000256" key="3">
    <source>
        <dbReference type="ARBA" id="ARBA00023125"/>
    </source>
</evidence>
<protein>
    <submittedName>
        <fullName evidence="8">DNA-binding response regulator</fullName>
    </submittedName>
</protein>
<keyword evidence="9" id="KW-1185">Reference proteome</keyword>
<sequence length="201" mass="21541">MLAQGLALLLAEQPDLTVVEQFADGQALLTWLGSGALPPADVLLLDLHLPGVDGLTLLPQLRQQWPALRVLVFSNAAAPELVDRLIAAGASGFVPKSADAEQLLTAIRAVGAGGTVFPKHARAVLAQASTAQTDPLLRLHRLSGRERQVISLVRQGLTTREIAERLCLAEFTISTHRRNIMHKLELGNVAALVQFAIDYGL</sequence>
<dbReference type="CDD" id="cd17535">
    <property type="entry name" value="REC_NarL-like"/>
    <property type="match status" value="1"/>
</dbReference>
<dbReference type="PROSITE" id="PS50043">
    <property type="entry name" value="HTH_LUXR_2"/>
    <property type="match status" value="1"/>
</dbReference>
<keyword evidence="3 8" id="KW-0238">DNA-binding</keyword>
<accession>A0ABQ1TL73</accession>
<dbReference type="SUPFAM" id="SSF52172">
    <property type="entry name" value="CheY-like"/>
    <property type="match status" value="1"/>
</dbReference>
<comment type="caution">
    <text evidence="8">The sequence shown here is derived from an EMBL/GenBank/DDBJ whole genome shotgun (WGS) entry which is preliminary data.</text>
</comment>
<evidence type="ECO:0000259" key="6">
    <source>
        <dbReference type="PROSITE" id="PS50043"/>
    </source>
</evidence>
<dbReference type="PANTHER" id="PTHR43214">
    <property type="entry name" value="TWO-COMPONENT RESPONSE REGULATOR"/>
    <property type="match status" value="1"/>
</dbReference>
<organism evidence="8 9">
    <name type="scientific">Hymenobacter cavernae</name>
    <dbReference type="NCBI Taxonomy" id="2044852"/>
    <lineage>
        <taxon>Bacteria</taxon>
        <taxon>Pseudomonadati</taxon>
        <taxon>Bacteroidota</taxon>
        <taxon>Cytophagia</taxon>
        <taxon>Cytophagales</taxon>
        <taxon>Hymenobacteraceae</taxon>
        <taxon>Hymenobacter</taxon>
    </lineage>
</organism>
<proteinExistence type="predicted"/>
<dbReference type="CDD" id="cd06170">
    <property type="entry name" value="LuxR_C_like"/>
    <property type="match status" value="1"/>
</dbReference>
<dbReference type="EMBL" id="BMHT01000001">
    <property type="protein sequence ID" value="GGE97053.1"/>
    <property type="molecule type" value="Genomic_DNA"/>
</dbReference>
<evidence type="ECO:0000256" key="1">
    <source>
        <dbReference type="ARBA" id="ARBA00022553"/>
    </source>
</evidence>
<evidence type="ECO:0000256" key="2">
    <source>
        <dbReference type="ARBA" id="ARBA00023015"/>
    </source>
</evidence>
<dbReference type="InterPro" id="IPR039420">
    <property type="entry name" value="WalR-like"/>
</dbReference>
<dbReference type="InterPro" id="IPR001789">
    <property type="entry name" value="Sig_transdc_resp-reg_receiver"/>
</dbReference>
<dbReference type="GO" id="GO:0003677">
    <property type="term" value="F:DNA binding"/>
    <property type="evidence" value="ECO:0007669"/>
    <property type="project" value="UniProtKB-KW"/>
</dbReference>
<feature type="domain" description="HTH luxR-type" evidence="6">
    <location>
        <begin position="135"/>
        <end position="200"/>
    </location>
</feature>
<dbReference type="PRINTS" id="PR00038">
    <property type="entry name" value="HTHLUXR"/>
</dbReference>
<dbReference type="Gene3D" id="3.40.50.2300">
    <property type="match status" value="1"/>
</dbReference>
<feature type="modified residue" description="4-aspartylphosphate" evidence="5">
    <location>
        <position position="46"/>
    </location>
</feature>
<dbReference type="PROSITE" id="PS00622">
    <property type="entry name" value="HTH_LUXR_1"/>
    <property type="match status" value="1"/>
</dbReference>
<dbReference type="PANTHER" id="PTHR43214:SF41">
    <property type="entry name" value="NITRATE_NITRITE RESPONSE REGULATOR PROTEIN NARP"/>
    <property type="match status" value="1"/>
</dbReference>
<dbReference type="Pfam" id="PF00072">
    <property type="entry name" value="Response_reg"/>
    <property type="match status" value="1"/>
</dbReference>
<feature type="domain" description="Response regulatory" evidence="7">
    <location>
        <begin position="1"/>
        <end position="111"/>
    </location>
</feature>
<dbReference type="InterPro" id="IPR058245">
    <property type="entry name" value="NreC/VraR/RcsB-like_REC"/>
</dbReference>
<evidence type="ECO:0000256" key="4">
    <source>
        <dbReference type="ARBA" id="ARBA00023163"/>
    </source>
</evidence>
<dbReference type="Pfam" id="PF00196">
    <property type="entry name" value="GerE"/>
    <property type="match status" value="1"/>
</dbReference>
<dbReference type="SMART" id="SM00421">
    <property type="entry name" value="HTH_LUXR"/>
    <property type="match status" value="1"/>
</dbReference>
<evidence type="ECO:0000313" key="8">
    <source>
        <dbReference type="EMBL" id="GGE97053.1"/>
    </source>
</evidence>
<dbReference type="PROSITE" id="PS50110">
    <property type="entry name" value="RESPONSE_REGULATORY"/>
    <property type="match status" value="1"/>
</dbReference>
<evidence type="ECO:0000256" key="5">
    <source>
        <dbReference type="PROSITE-ProRule" id="PRU00169"/>
    </source>
</evidence>
<keyword evidence="1 5" id="KW-0597">Phosphoprotein</keyword>
<dbReference type="SMART" id="SM00448">
    <property type="entry name" value="REC"/>
    <property type="match status" value="1"/>
</dbReference>
<evidence type="ECO:0000259" key="7">
    <source>
        <dbReference type="PROSITE" id="PS50110"/>
    </source>
</evidence>
<gene>
    <name evidence="8" type="ORF">GCM10011383_04720</name>
</gene>
<keyword evidence="2" id="KW-0805">Transcription regulation</keyword>
<evidence type="ECO:0000313" key="9">
    <source>
        <dbReference type="Proteomes" id="UP000632273"/>
    </source>
</evidence>
<keyword evidence="4" id="KW-0804">Transcription</keyword>
<dbReference type="InterPro" id="IPR011006">
    <property type="entry name" value="CheY-like_superfamily"/>
</dbReference>